<evidence type="ECO:0000313" key="3">
    <source>
        <dbReference type="Proteomes" id="UP000830671"/>
    </source>
</evidence>
<reference evidence="2" key="1">
    <citation type="journal article" date="2021" name="Mol. Plant Microbe Interact.">
        <title>Complete Genome Sequence of the Plant-Pathogenic Fungus Colletotrichum lupini.</title>
        <authorList>
            <person name="Baroncelli R."/>
            <person name="Pensec F."/>
            <person name="Da Lio D."/>
            <person name="Boufleur T."/>
            <person name="Vicente I."/>
            <person name="Sarrocco S."/>
            <person name="Picot A."/>
            <person name="Baraldi E."/>
            <person name="Sukno S."/>
            <person name="Thon M."/>
            <person name="Le Floch G."/>
        </authorList>
    </citation>
    <scope>NUCLEOTIDE SEQUENCE</scope>
    <source>
        <strain evidence="2">IMI 504893</strain>
    </source>
</reference>
<organism evidence="2 3">
    <name type="scientific">Colletotrichum lupini</name>
    <dbReference type="NCBI Taxonomy" id="145971"/>
    <lineage>
        <taxon>Eukaryota</taxon>
        <taxon>Fungi</taxon>
        <taxon>Dikarya</taxon>
        <taxon>Ascomycota</taxon>
        <taxon>Pezizomycotina</taxon>
        <taxon>Sordariomycetes</taxon>
        <taxon>Hypocreomycetidae</taxon>
        <taxon>Glomerellales</taxon>
        <taxon>Glomerellaceae</taxon>
        <taxon>Colletotrichum</taxon>
        <taxon>Colletotrichum acutatum species complex</taxon>
    </lineage>
</organism>
<gene>
    <name evidence="2" type="ORF">CLUP02_12579</name>
</gene>
<proteinExistence type="predicted"/>
<evidence type="ECO:0000256" key="1">
    <source>
        <dbReference type="SAM" id="MobiDB-lite"/>
    </source>
</evidence>
<dbReference type="AlphaFoldDB" id="A0A9Q8T2H7"/>
<feature type="region of interest" description="Disordered" evidence="1">
    <location>
        <begin position="191"/>
        <end position="226"/>
    </location>
</feature>
<dbReference type="RefSeq" id="XP_049148688.1">
    <property type="nucleotide sequence ID" value="XM_049291543.1"/>
</dbReference>
<dbReference type="KEGG" id="clup:CLUP02_12579"/>
<feature type="compositionally biased region" description="Polar residues" evidence="1">
    <location>
        <begin position="198"/>
        <end position="208"/>
    </location>
</feature>
<evidence type="ECO:0000313" key="2">
    <source>
        <dbReference type="EMBL" id="UQC87077.1"/>
    </source>
</evidence>
<dbReference type="Proteomes" id="UP000830671">
    <property type="component" value="Chromosome 6"/>
</dbReference>
<sequence length="478" mass="52030">MGGMASSQSRDKLIDLEARELETMVPRQSGDDICIRRWNGANHHLIGKSVKEGKAAKKPGKLRRGGRGVDAVSYRQMRNWKVHLQSTETFPRDEHGSCFSFGPRATSGFFIPKDQADHLEAANASDGTPAHSCVHAAFLGRFSSLITRKTVLDISNTKWNPLWHGSLIAFEKASFSPFSLHVFPLPQRSREGGYSHPGLTQGTTNESAATKAKAGLEETNSSRTRRNDQTLQCHYPQEYSGLRLRLGPVSTSYRPHIDDHAPDTIQIHHLTSRSSVLPGIRTRSPALAPAPAPAPDTKRRLPVAGFALQNEGMNAEAPKKIKWSALCFRGPSEVSGWMSRRNVDMPPSSPATSCSSPHTMAAALGSTGTGWLHIGFGQKALDEKCDSLPTSVSLWRPRATGVMDVPLMIPYLGTPYPEDKVLASVWLPVFTSQTCLSLDPLTAWFMSHSGICLGATLPACQYLTKSPTSTTTITSAPP</sequence>
<dbReference type="GeneID" id="73346553"/>
<name>A0A9Q8T2H7_9PEZI</name>
<accession>A0A9Q8T2H7</accession>
<protein>
    <submittedName>
        <fullName evidence="2">Uncharacterized protein</fullName>
    </submittedName>
</protein>
<keyword evidence="3" id="KW-1185">Reference proteome</keyword>
<dbReference type="EMBL" id="CP019478">
    <property type="protein sequence ID" value="UQC87077.1"/>
    <property type="molecule type" value="Genomic_DNA"/>
</dbReference>